<dbReference type="AlphaFoldDB" id="A0AB33B5H3"/>
<protein>
    <submittedName>
        <fullName evidence="1">Secreted domain protein</fullName>
    </submittedName>
</protein>
<geneLocation type="plasmid" evidence="1 2">
    <name>1</name>
</geneLocation>
<dbReference type="Proteomes" id="UP000031876">
    <property type="component" value="Plasmid 1"/>
</dbReference>
<dbReference type="RefSeq" id="WP_000356584.1">
    <property type="nucleotide sequence ID" value="NZ_CP009336.1"/>
</dbReference>
<reference evidence="1 2" key="1">
    <citation type="journal article" date="2015" name="Genome Announc.">
        <title>Complete genome sequences for 35 biothreat assay-relevant bacillus species.</title>
        <authorList>
            <person name="Johnson S.L."/>
            <person name="Daligault H.E."/>
            <person name="Davenport K.W."/>
            <person name="Jaissle J."/>
            <person name="Frey K.G."/>
            <person name="Ladner J.T."/>
            <person name="Broomall S.M."/>
            <person name="Bishop-Lilly K.A."/>
            <person name="Bruce D.C."/>
            <person name="Gibbons H.S."/>
            <person name="Coyne S.R."/>
            <person name="Lo C.C."/>
            <person name="Meincke L."/>
            <person name="Munk A.C."/>
            <person name="Koroleva G.I."/>
            <person name="Rosenzweig C.N."/>
            <person name="Palacios G.F."/>
            <person name="Redden C.L."/>
            <person name="Minogue T.D."/>
            <person name="Chain P.S."/>
        </authorList>
    </citation>
    <scope>NUCLEOTIDE SEQUENCE [LARGE SCALE GENOMIC DNA]</scope>
    <source>
        <strain evidence="1 2">HD1011</strain>
    </source>
</reference>
<proteinExistence type="predicted"/>
<evidence type="ECO:0000313" key="1">
    <source>
        <dbReference type="EMBL" id="AJG79470.1"/>
    </source>
</evidence>
<dbReference type="EMBL" id="CP009336">
    <property type="protein sequence ID" value="AJG79470.1"/>
    <property type="molecule type" value="Genomic_DNA"/>
</dbReference>
<evidence type="ECO:0000313" key="2">
    <source>
        <dbReference type="Proteomes" id="UP000031876"/>
    </source>
</evidence>
<organism evidence="1 2">
    <name type="scientific">Bacillus thuringiensis</name>
    <dbReference type="NCBI Taxonomy" id="1428"/>
    <lineage>
        <taxon>Bacteria</taxon>
        <taxon>Bacillati</taxon>
        <taxon>Bacillota</taxon>
        <taxon>Bacilli</taxon>
        <taxon>Bacillales</taxon>
        <taxon>Bacillaceae</taxon>
        <taxon>Bacillus</taxon>
        <taxon>Bacillus cereus group</taxon>
    </lineage>
</organism>
<name>A0AB33B5H3_BACTU</name>
<accession>A0AB33B5H3</accession>
<sequence>MDKDSKQYVHVHPMVEDAKGPEAVFHATFPSSGIYKVWGEFQQNNKVFTVPFVVEVSE</sequence>
<gene>
    <name evidence="1" type="ORF">BF38_5581</name>
</gene>
<dbReference type="KEGG" id="btw:BF38_5581"/>
<keyword evidence="1" id="KW-0614">Plasmid</keyword>